<dbReference type="PANTHER" id="PTHR11915">
    <property type="entry name" value="SPECTRIN/FILAMIN RELATED CYTOSKELETAL PROTEIN"/>
    <property type="match status" value="1"/>
</dbReference>
<dbReference type="CDD" id="cd00176">
    <property type="entry name" value="SPEC"/>
    <property type="match status" value="2"/>
</dbReference>
<feature type="compositionally biased region" description="Polar residues" evidence="4">
    <location>
        <begin position="491"/>
        <end position="506"/>
    </location>
</feature>
<dbReference type="FunFam" id="1.20.58.60:FF:000033">
    <property type="entry name" value="Spectrin beta chain"/>
    <property type="match status" value="1"/>
</dbReference>
<evidence type="ECO:0000256" key="2">
    <source>
        <dbReference type="ARBA" id="ARBA00023203"/>
    </source>
</evidence>
<dbReference type="Pfam" id="PF00435">
    <property type="entry name" value="Spectrin"/>
    <property type="match status" value="4"/>
</dbReference>
<organism evidence="5 6">
    <name type="scientific">Apteryx owenii</name>
    <name type="common">Little spotted kiwi</name>
    <dbReference type="NCBI Taxonomy" id="8824"/>
    <lineage>
        <taxon>Eukaryota</taxon>
        <taxon>Metazoa</taxon>
        <taxon>Chordata</taxon>
        <taxon>Craniata</taxon>
        <taxon>Vertebrata</taxon>
        <taxon>Euteleostomi</taxon>
        <taxon>Archelosauria</taxon>
        <taxon>Archosauria</taxon>
        <taxon>Dinosauria</taxon>
        <taxon>Saurischia</taxon>
        <taxon>Theropoda</taxon>
        <taxon>Coelurosauria</taxon>
        <taxon>Aves</taxon>
        <taxon>Palaeognathae</taxon>
        <taxon>Apterygiformes</taxon>
        <taxon>Apterygidae</taxon>
        <taxon>Apteryx</taxon>
    </lineage>
</organism>
<feature type="region of interest" description="Disordered" evidence="4">
    <location>
        <begin position="482"/>
        <end position="566"/>
    </location>
</feature>
<feature type="coiled-coil region" evidence="3">
    <location>
        <begin position="437"/>
        <end position="464"/>
    </location>
</feature>
<keyword evidence="1" id="KW-0677">Repeat</keyword>
<protein>
    <recommendedName>
        <fullName evidence="7">Spectrin beta chain</fullName>
    </recommendedName>
</protein>
<dbReference type="AlphaFoldDB" id="A0A8B9PLL2"/>
<dbReference type="Proteomes" id="UP000694424">
    <property type="component" value="Unplaced"/>
</dbReference>
<dbReference type="SMART" id="SM00150">
    <property type="entry name" value="SPEC"/>
    <property type="match status" value="4"/>
</dbReference>
<proteinExistence type="predicted"/>
<feature type="compositionally biased region" description="Low complexity" evidence="4">
    <location>
        <begin position="513"/>
        <end position="566"/>
    </location>
</feature>
<dbReference type="GO" id="GO:0003779">
    <property type="term" value="F:actin binding"/>
    <property type="evidence" value="ECO:0007669"/>
    <property type="project" value="UniProtKB-KW"/>
</dbReference>
<name>A0A8B9PLL2_APTOW</name>
<dbReference type="InterPro" id="IPR002017">
    <property type="entry name" value="Spectrin_repeat"/>
</dbReference>
<dbReference type="SUPFAM" id="SSF46966">
    <property type="entry name" value="Spectrin repeat"/>
    <property type="match status" value="4"/>
</dbReference>
<evidence type="ECO:0000256" key="1">
    <source>
        <dbReference type="ARBA" id="ARBA00022737"/>
    </source>
</evidence>
<keyword evidence="2" id="KW-0009">Actin-binding</keyword>
<dbReference type="Ensembl" id="ENSAOWT00000014495.1">
    <property type="protein sequence ID" value="ENSAOWP00000012759.1"/>
    <property type="gene ID" value="ENSAOWG00000008697.1"/>
</dbReference>
<keyword evidence="3" id="KW-0175">Coiled coil</keyword>
<dbReference type="FunFam" id="1.20.58.60:FF:000049">
    <property type="entry name" value="Spectrin beta chain"/>
    <property type="match status" value="1"/>
</dbReference>
<dbReference type="Gene3D" id="1.20.58.60">
    <property type="match status" value="5"/>
</dbReference>
<accession>A0A8B9PLL2</accession>
<dbReference type="FunFam" id="1.20.58.60:FF:000130">
    <property type="entry name" value="Spectrin beta chain"/>
    <property type="match status" value="1"/>
</dbReference>
<evidence type="ECO:0000256" key="3">
    <source>
        <dbReference type="SAM" id="Coils"/>
    </source>
</evidence>
<evidence type="ECO:0000313" key="5">
    <source>
        <dbReference type="Ensembl" id="ENSAOWP00000012759.1"/>
    </source>
</evidence>
<reference evidence="5" key="2">
    <citation type="submission" date="2025-09" db="UniProtKB">
        <authorList>
            <consortium name="Ensembl"/>
        </authorList>
    </citation>
    <scope>IDENTIFICATION</scope>
</reference>
<evidence type="ECO:0000313" key="6">
    <source>
        <dbReference type="Proteomes" id="UP000694424"/>
    </source>
</evidence>
<reference evidence="5" key="1">
    <citation type="submission" date="2025-08" db="UniProtKB">
        <authorList>
            <consortium name="Ensembl"/>
        </authorList>
    </citation>
    <scope>IDENTIFICATION</scope>
</reference>
<keyword evidence="6" id="KW-1185">Reference proteome</keyword>
<sequence>MSTRAVGREVTQGQTDAQHVFLQQRLEALDTGWEELGQMWENRHHLLSQAYAFQLFLRDTKQVEGVLSTQEYALSHTEMPSTLQGAEASIKKHEDFMATMDANGERVQGLVAAGRKLVAEGSVHADKAQETVDSVESRHKRNREAAQELLGRLRDNWELQRFLQDGQELTLWINEKMLTAQDMSYDEARNLHTKWQKHQAFMAELASNKDWLDKIDKEGRQLGTEKPELGTVVTEKLEALHRLWDELESTTKTKAQCLFDANRAELFAQSCSALEAWLAGVRAQLQSDDYGKDLTSVNILLKKQQMLENQMDVREKEVEAIRAQALALSQEDANTAEVEGQFRAVEEKFRGLRGPLHERCHKLLASKEEHQFNRDLEDEILWVKERRPLAVSTDHGKDLPSVQLLIKKNQTLQKELQGHEPRVEELLGRRAGLARPAERVTELREAWQELRLQAEQRHRRLEQAHAAQQFYFDAAEAEAWMGETPPWPSGRTGSTRPGPTCWSSSTRARRCWRPPTSCTASTTTPARPSPRCSTSRSSCPTRWAATSTRPRPCSACTPPTSTTSRP</sequence>
<dbReference type="InterPro" id="IPR018159">
    <property type="entry name" value="Spectrin/alpha-actinin"/>
</dbReference>
<evidence type="ECO:0000256" key="4">
    <source>
        <dbReference type="SAM" id="MobiDB-lite"/>
    </source>
</evidence>
<evidence type="ECO:0008006" key="7">
    <source>
        <dbReference type="Google" id="ProtNLM"/>
    </source>
</evidence>